<accession>A0A931FBE0</accession>
<name>A0A931FBE0_9ENTE</name>
<evidence type="ECO:0000313" key="5">
    <source>
        <dbReference type="Proteomes" id="UP000637757"/>
    </source>
</evidence>
<dbReference type="InterPro" id="IPR050661">
    <property type="entry name" value="BglG_antiterminators"/>
</dbReference>
<feature type="domain" description="Mga helix-turn-helix" evidence="3">
    <location>
        <begin position="82"/>
        <end position="169"/>
    </location>
</feature>
<dbReference type="InterPro" id="IPR036388">
    <property type="entry name" value="WH-like_DNA-bd_sf"/>
</dbReference>
<protein>
    <submittedName>
        <fullName evidence="4">Helix-turn-helix domain-containing protein</fullName>
    </submittedName>
</protein>
<dbReference type="PANTHER" id="PTHR30185">
    <property type="entry name" value="CRYPTIC BETA-GLUCOSIDE BGL OPERON ANTITERMINATOR"/>
    <property type="match status" value="1"/>
</dbReference>
<evidence type="ECO:0000313" key="4">
    <source>
        <dbReference type="EMBL" id="MBF8807498.1"/>
    </source>
</evidence>
<sequence>MMEDFLDLAYQKRFRIIKIIFNAKGHQIHQKKLIQKLDISLPTLTHKLTLIQEDLVTFACQDQLVIHFDSTEKNYFLKLKTDFSLDLLLLYYLEDSLKFQLVQAMMTDSLLSVNSISSTWFTTPSSLRREIHSLRKLLLPWQLKIKTTHTKIRLVGEESVIRLFYAFFFLHSYGAYKWIFRTITYREITRLLQLVPDEILEKNP</sequence>
<organism evidence="4 5">
    <name type="scientific">Enterococcus lacertideformus</name>
    <dbReference type="NCBI Taxonomy" id="2771493"/>
    <lineage>
        <taxon>Bacteria</taxon>
        <taxon>Bacillati</taxon>
        <taxon>Bacillota</taxon>
        <taxon>Bacilli</taxon>
        <taxon>Lactobacillales</taxon>
        <taxon>Enterococcaceae</taxon>
        <taxon>Enterococcus</taxon>
    </lineage>
</organism>
<gene>
    <name evidence="4" type="ORF">IC227_02750</name>
</gene>
<dbReference type="Proteomes" id="UP000637757">
    <property type="component" value="Unassembled WGS sequence"/>
</dbReference>
<dbReference type="PANTHER" id="PTHR30185:SF12">
    <property type="entry name" value="TRANSCRIPTIONAL REGULATOR MANR"/>
    <property type="match status" value="1"/>
</dbReference>
<evidence type="ECO:0000256" key="2">
    <source>
        <dbReference type="ARBA" id="ARBA00023163"/>
    </source>
</evidence>
<dbReference type="AlphaFoldDB" id="A0A931FBE0"/>
<keyword evidence="1" id="KW-0805">Transcription regulation</keyword>
<comment type="caution">
    <text evidence="4">The sequence shown here is derived from an EMBL/GenBank/DDBJ whole genome shotgun (WGS) entry which is preliminary data.</text>
</comment>
<reference evidence="4" key="1">
    <citation type="submission" date="2020-09" db="EMBL/GenBank/DDBJ databases">
        <title>Genomic insights into the novelty and pathogenicity of a unique biofilm-forming Enterococcus sp. bacteria (Enterococcus lacertideformus) identified in reptiles.</title>
        <authorList>
            <person name="Agius J.E."/>
            <person name="Phalen D.N."/>
            <person name="Rose K."/>
            <person name="Eden J.-S."/>
        </authorList>
    </citation>
    <scope>NUCLEOTIDE SEQUENCE</scope>
    <source>
        <strain evidence="4">PHRS 0518</strain>
    </source>
</reference>
<keyword evidence="5" id="KW-1185">Reference proteome</keyword>
<dbReference type="EMBL" id="JADAKE010000008">
    <property type="protein sequence ID" value="MBF8807498.1"/>
    <property type="molecule type" value="Genomic_DNA"/>
</dbReference>
<evidence type="ECO:0000259" key="3">
    <source>
        <dbReference type="Pfam" id="PF05043"/>
    </source>
</evidence>
<dbReference type="InterPro" id="IPR007737">
    <property type="entry name" value="Mga_HTH"/>
</dbReference>
<dbReference type="Pfam" id="PF05043">
    <property type="entry name" value="Mga"/>
    <property type="match status" value="1"/>
</dbReference>
<evidence type="ECO:0000256" key="1">
    <source>
        <dbReference type="ARBA" id="ARBA00023015"/>
    </source>
</evidence>
<dbReference type="Gene3D" id="1.10.10.10">
    <property type="entry name" value="Winged helix-like DNA-binding domain superfamily/Winged helix DNA-binding domain"/>
    <property type="match status" value="1"/>
</dbReference>
<keyword evidence="2" id="KW-0804">Transcription</keyword>
<proteinExistence type="predicted"/>